<sequence length="152" mass="16380">MRRPAVWCALWALPLLAACSGQGASARDAELAELRARVERMERESAEERARLAEDLRALRQSMDEAGRRADRLGQDGAGAAPQDAERPGKSPRAALKQSFNEAWEASRQALARLNKSLEESLSRGGVRRDAEPFGPSGPAAPSGGAEPKHPE</sequence>
<evidence type="ECO:0000313" key="3">
    <source>
        <dbReference type="EMBL" id="SNS10500.1"/>
    </source>
</evidence>
<name>A0A239BR70_9BACT</name>
<dbReference type="EMBL" id="FZOC01000006">
    <property type="protein sequence ID" value="SNS10500.1"/>
    <property type="molecule type" value="Genomic_DNA"/>
</dbReference>
<gene>
    <name evidence="3" type="ORF">SAMN04488503_2757</name>
</gene>
<dbReference type="RefSeq" id="WP_089274960.1">
    <property type="nucleotide sequence ID" value="NZ_FZOC01000006.1"/>
</dbReference>
<accession>A0A239BR70</accession>
<dbReference type="PROSITE" id="PS51257">
    <property type="entry name" value="PROKAR_LIPOPROTEIN"/>
    <property type="match status" value="1"/>
</dbReference>
<keyword evidence="4" id="KW-1185">Reference proteome</keyword>
<feature type="compositionally biased region" description="Basic and acidic residues" evidence="1">
    <location>
        <begin position="120"/>
        <end position="132"/>
    </location>
</feature>
<feature type="compositionally biased region" description="Basic and acidic residues" evidence="1">
    <location>
        <begin position="62"/>
        <end position="74"/>
    </location>
</feature>
<feature type="compositionally biased region" description="Low complexity" evidence="1">
    <location>
        <begin position="133"/>
        <end position="146"/>
    </location>
</feature>
<evidence type="ECO:0000313" key="4">
    <source>
        <dbReference type="Proteomes" id="UP000198324"/>
    </source>
</evidence>
<organism evidence="3 4">
    <name type="scientific">Humidesulfovibrio mexicanus</name>
    <dbReference type="NCBI Taxonomy" id="147047"/>
    <lineage>
        <taxon>Bacteria</taxon>
        <taxon>Pseudomonadati</taxon>
        <taxon>Thermodesulfobacteriota</taxon>
        <taxon>Desulfovibrionia</taxon>
        <taxon>Desulfovibrionales</taxon>
        <taxon>Desulfovibrionaceae</taxon>
        <taxon>Humidesulfovibrio</taxon>
    </lineage>
</organism>
<evidence type="ECO:0000256" key="2">
    <source>
        <dbReference type="SAM" id="SignalP"/>
    </source>
</evidence>
<keyword evidence="2" id="KW-0732">Signal</keyword>
<protein>
    <submittedName>
        <fullName evidence="3">Uncharacterized protein</fullName>
    </submittedName>
</protein>
<dbReference type="AlphaFoldDB" id="A0A239BR70"/>
<feature type="region of interest" description="Disordered" evidence="1">
    <location>
        <begin position="120"/>
        <end position="152"/>
    </location>
</feature>
<dbReference type="Proteomes" id="UP000198324">
    <property type="component" value="Unassembled WGS sequence"/>
</dbReference>
<proteinExistence type="predicted"/>
<feature type="region of interest" description="Disordered" evidence="1">
    <location>
        <begin position="62"/>
        <end position="101"/>
    </location>
</feature>
<feature type="chain" id="PRO_5012330971" evidence="2">
    <location>
        <begin position="18"/>
        <end position="152"/>
    </location>
</feature>
<evidence type="ECO:0000256" key="1">
    <source>
        <dbReference type="SAM" id="MobiDB-lite"/>
    </source>
</evidence>
<feature type="signal peptide" evidence="2">
    <location>
        <begin position="1"/>
        <end position="17"/>
    </location>
</feature>
<reference evidence="3 4" key="1">
    <citation type="submission" date="2017-06" db="EMBL/GenBank/DDBJ databases">
        <authorList>
            <person name="Kim H.J."/>
            <person name="Triplett B.A."/>
        </authorList>
    </citation>
    <scope>NUCLEOTIDE SEQUENCE [LARGE SCALE GENOMIC DNA]</scope>
    <source>
        <strain evidence="3 4">DSM 13116</strain>
    </source>
</reference>